<feature type="signal peptide" evidence="1">
    <location>
        <begin position="1"/>
        <end position="20"/>
    </location>
</feature>
<name>V5HNH6_9VIBR</name>
<keyword evidence="1" id="KW-0732">Signal</keyword>
<organism evidence="2 3">
    <name type="scientific">Vibrio halioticoli NBRC 102217</name>
    <dbReference type="NCBI Taxonomy" id="1219072"/>
    <lineage>
        <taxon>Bacteria</taxon>
        <taxon>Pseudomonadati</taxon>
        <taxon>Pseudomonadota</taxon>
        <taxon>Gammaproteobacteria</taxon>
        <taxon>Vibrionales</taxon>
        <taxon>Vibrionaceae</taxon>
        <taxon>Vibrio</taxon>
    </lineage>
</organism>
<feature type="chain" id="PRO_5004735583" description="Maltose operon protein" evidence="1">
    <location>
        <begin position="21"/>
        <end position="274"/>
    </location>
</feature>
<dbReference type="EMBL" id="BAUJ01000056">
    <property type="protein sequence ID" value="GAD90785.1"/>
    <property type="molecule type" value="Genomic_DNA"/>
</dbReference>
<dbReference type="InterPro" id="IPR010794">
    <property type="entry name" value="MalM"/>
</dbReference>
<dbReference type="AlphaFoldDB" id="V5HNH6"/>
<dbReference type="GO" id="GO:0042597">
    <property type="term" value="C:periplasmic space"/>
    <property type="evidence" value="ECO:0007669"/>
    <property type="project" value="InterPro"/>
</dbReference>
<reference evidence="2 3" key="2">
    <citation type="submission" date="2013-11" db="EMBL/GenBank/DDBJ databases">
        <title>Whole genome shotgun sequence of Vibrio halioticoli NBRC 102217.</title>
        <authorList>
            <person name="Isaki S."/>
            <person name="Kimura A."/>
            <person name="Ohji S."/>
            <person name="Hosoyama A."/>
            <person name="Fujita N."/>
            <person name="Hashimoto M."/>
            <person name="Hosoyama Y."/>
            <person name="Yamazoe A."/>
        </authorList>
    </citation>
    <scope>NUCLEOTIDE SEQUENCE [LARGE SCALE GENOMIC DNA]</scope>
    <source>
        <strain evidence="2 3">NBRC 102217</strain>
    </source>
</reference>
<sequence length="274" mass="30321">MKFRALFLSCCVALAGCATQETLHQVGAEPVVTSVASLNKSPFKLDTQALVTIDKNTQVLNNKLIDSPVVAFDLPSNRGPLDISVTSNMTDEAFFSPQIMIVDNKGNVIEKYDSSAFEYRRPRLAWGDRLVAELRFTPPVDQKTVTMLIYTTKDELAKTTDRIHPARAMAEGKGNYLPEVKDIPTPHVNSGKLLVEVTGVNAGLDADNDAKKHQHELDATVEKSTQDYYHNAIRKAVDEDNMPKALALLEEAKDLQIQGAQQAYIDALEQHRSK</sequence>
<protein>
    <recommendedName>
        <fullName evidence="4">Maltose operon protein</fullName>
    </recommendedName>
</protein>
<dbReference type="GO" id="GO:0008643">
    <property type="term" value="P:carbohydrate transport"/>
    <property type="evidence" value="ECO:0007669"/>
    <property type="project" value="InterPro"/>
</dbReference>
<gene>
    <name evidence="2" type="ORF">VHA01S_056_00020</name>
</gene>
<dbReference type="PROSITE" id="PS51257">
    <property type="entry name" value="PROKAR_LIPOPROTEIN"/>
    <property type="match status" value="1"/>
</dbReference>
<dbReference type="Proteomes" id="UP000017800">
    <property type="component" value="Unassembled WGS sequence"/>
</dbReference>
<dbReference type="OrthoDB" id="5812146at2"/>
<dbReference type="Pfam" id="PF07148">
    <property type="entry name" value="MalM"/>
    <property type="match status" value="1"/>
</dbReference>
<proteinExistence type="predicted"/>
<dbReference type="RefSeq" id="WP_023405099.1">
    <property type="nucleotide sequence ID" value="NZ_BAUJ01000056.1"/>
</dbReference>
<keyword evidence="3" id="KW-1185">Reference proteome</keyword>
<evidence type="ECO:0000256" key="1">
    <source>
        <dbReference type="SAM" id="SignalP"/>
    </source>
</evidence>
<evidence type="ECO:0000313" key="2">
    <source>
        <dbReference type="EMBL" id="GAD90785.1"/>
    </source>
</evidence>
<dbReference type="eggNOG" id="ENOG502Z7PA">
    <property type="taxonomic scope" value="Bacteria"/>
</dbReference>
<accession>V5HNH6</accession>
<evidence type="ECO:0008006" key="4">
    <source>
        <dbReference type="Google" id="ProtNLM"/>
    </source>
</evidence>
<reference evidence="2 3" key="1">
    <citation type="submission" date="2013-10" db="EMBL/GenBank/DDBJ databases">
        <authorList>
            <person name="Ichikawa N."/>
            <person name="Kimura A."/>
            <person name="Ohji S."/>
            <person name="Hosoyama A."/>
            <person name="Fujita N."/>
        </authorList>
    </citation>
    <scope>NUCLEOTIDE SEQUENCE [LARGE SCALE GENOMIC DNA]</scope>
    <source>
        <strain evidence="2 3">NBRC 102217</strain>
    </source>
</reference>
<evidence type="ECO:0000313" key="3">
    <source>
        <dbReference type="Proteomes" id="UP000017800"/>
    </source>
</evidence>
<comment type="caution">
    <text evidence="2">The sequence shown here is derived from an EMBL/GenBank/DDBJ whole genome shotgun (WGS) entry which is preliminary data.</text>
</comment>